<feature type="transmembrane region" description="Helical" evidence="2">
    <location>
        <begin position="76"/>
        <end position="99"/>
    </location>
</feature>
<dbReference type="PANTHER" id="PTHR36714">
    <property type="entry name" value="T23E23.1"/>
    <property type="match status" value="1"/>
</dbReference>
<dbReference type="PANTHER" id="PTHR36714:SF7">
    <property type="entry name" value="TRANSMEMBRANE PROTEIN"/>
    <property type="match status" value="1"/>
</dbReference>
<feature type="region of interest" description="Disordered" evidence="1">
    <location>
        <begin position="125"/>
        <end position="145"/>
    </location>
</feature>
<evidence type="ECO:0000256" key="2">
    <source>
        <dbReference type="SAM" id="Phobius"/>
    </source>
</evidence>
<sequence length="145" mass="16672">MALLAKYLEWRSIWNMAIVVSILEDANGANALILSAHLSRGNERQGLLITLVFSVWGLALRWSGLYFECYERGNGIFAQVGLFCMVNALKWVVYIVYFYNCKKRILKKEVDMEVGKVVMRSNLRTEKTEPADNNRSDSRTKLETE</sequence>
<reference evidence="3 4" key="1">
    <citation type="submission" date="2018-02" db="EMBL/GenBank/DDBJ databases">
        <title>Draft genome of wild Prunus yedoensis var. nudiflora.</title>
        <authorList>
            <person name="Baek S."/>
            <person name="Kim J.-H."/>
            <person name="Choi K."/>
            <person name="Kim G.-B."/>
            <person name="Cho A."/>
            <person name="Jang H."/>
            <person name="Shin C.-H."/>
            <person name="Yu H.-J."/>
            <person name="Mun J.-H."/>
        </authorList>
    </citation>
    <scope>NUCLEOTIDE SEQUENCE [LARGE SCALE GENOMIC DNA]</scope>
    <source>
        <strain evidence="4">cv. Jeju island</strain>
        <tissue evidence="3">Leaf</tissue>
    </source>
</reference>
<keyword evidence="2" id="KW-1133">Transmembrane helix</keyword>
<dbReference type="Proteomes" id="UP000250321">
    <property type="component" value="Unassembled WGS sequence"/>
</dbReference>
<gene>
    <name evidence="3" type="ORF">Pyn_14290</name>
</gene>
<accession>A0A314V1J5</accession>
<dbReference type="EMBL" id="PJQY01003005">
    <property type="protein sequence ID" value="PQM40959.1"/>
    <property type="molecule type" value="Genomic_DNA"/>
</dbReference>
<evidence type="ECO:0000256" key="1">
    <source>
        <dbReference type="SAM" id="MobiDB-lite"/>
    </source>
</evidence>
<keyword evidence="2" id="KW-0812">Transmembrane</keyword>
<comment type="caution">
    <text evidence="3">The sequence shown here is derived from an EMBL/GenBank/DDBJ whole genome shotgun (WGS) entry which is preliminary data.</text>
</comment>
<dbReference type="OrthoDB" id="1095660at2759"/>
<name>A0A314V1J5_PRUYE</name>
<organism evidence="3 4">
    <name type="scientific">Prunus yedoensis var. nudiflora</name>
    <dbReference type="NCBI Taxonomy" id="2094558"/>
    <lineage>
        <taxon>Eukaryota</taxon>
        <taxon>Viridiplantae</taxon>
        <taxon>Streptophyta</taxon>
        <taxon>Embryophyta</taxon>
        <taxon>Tracheophyta</taxon>
        <taxon>Spermatophyta</taxon>
        <taxon>Magnoliopsida</taxon>
        <taxon>eudicotyledons</taxon>
        <taxon>Gunneridae</taxon>
        <taxon>Pentapetalae</taxon>
        <taxon>rosids</taxon>
        <taxon>fabids</taxon>
        <taxon>Rosales</taxon>
        <taxon>Rosaceae</taxon>
        <taxon>Amygdaloideae</taxon>
        <taxon>Amygdaleae</taxon>
        <taxon>Prunus</taxon>
    </lineage>
</organism>
<feature type="transmembrane region" description="Helical" evidence="2">
    <location>
        <begin position="46"/>
        <end position="64"/>
    </location>
</feature>
<evidence type="ECO:0000313" key="3">
    <source>
        <dbReference type="EMBL" id="PQM40959.1"/>
    </source>
</evidence>
<dbReference type="AlphaFoldDB" id="A0A314V1J5"/>
<protein>
    <submittedName>
        <fullName evidence="3">Uncharacterized protein</fullName>
    </submittedName>
</protein>
<keyword evidence="2" id="KW-0472">Membrane</keyword>
<evidence type="ECO:0000313" key="4">
    <source>
        <dbReference type="Proteomes" id="UP000250321"/>
    </source>
</evidence>
<keyword evidence="4" id="KW-1185">Reference proteome</keyword>
<proteinExistence type="predicted"/>